<comment type="caution">
    <text evidence="1">The sequence shown here is derived from an EMBL/GenBank/DDBJ whole genome shotgun (WGS) entry which is preliminary data.</text>
</comment>
<evidence type="ECO:0000313" key="2">
    <source>
        <dbReference type="Proteomes" id="UP000474778"/>
    </source>
</evidence>
<proteinExistence type="predicted"/>
<gene>
    <name evidence="1" type="ORF">GNT65_17155</name>
</gene>
<organism evidence="1 2">
    <name type="scientific">Shewanella insulae</name>
    <dbReference type="NCBI Taxonomy" id="2681496"/>
    <lineage>
        <taxon>Bacteria</taxon>
        <taxon>Pseudomonadati</taxon>
        <taxon>Pseudomonadota</taxon>
        <taxon>Gammaproteobacteria</taxon>
        <taxon>Alteromonadales</taxon>
        <taxon>Shewanellaceae</taxon>
        <taxon>Shewanella</taxon>
    </lineage>
</organism>
<dbReference type="AlphaFoldDB" id="A0A6L7I297"/>
<dbReference type="Proteomes" id="UP000474778">
    <property type="component" value="Unassembled WGS sequence"/>
</dbReference>
<accession>A0A6L7I297</accession>
<name>A0A6L7I297_9GAMM</name>
<evidence type="ECO:0000313" key="1">
    <source>
        <dbReference type="EMBL" id="MXR70390.1"/>
    </source>
</evidence>
<dbReference type="EMBL" id="WRPA01000018">
    <property type="protein sequence ID" value="MXR70390.1"/>
    <property type="molecule type" value="Genomic_DNA"/>
</dbReference>
<reference evidence="1 2" key="1">
    <citation type="submission" date="2019-12" db="EMBL/GenBank/DDBJ databases">
        <title>Shewanella insulae sp. nov., isolated from a tidal flat.</title>
        <authorList>
            <person name="Yoon J.-H."/>
        </authorList>
    </citation>
    <scope>NUCLEOTIDE SEQUENCE [LARGE SCALE GENOMIC DNA]</scope>
    <source>
        <strain evidence="1 2">JBTF-M18</strain>
    </source>
</reference>
<protein>
    <submittedName>
        <fullName evidence="1">Uncharacterized protein</fullName>
    </submittedName>
</protein>
<sequence length="53" mass="6381">MMWNWLMKRLGKKSSSRRRRVEVDIPFEQHSYRKSSFDLQANIPVAEKEKKAS</sequence>
<keyword evidence="2" id="KW-1185">Reference proteome</keyword>
<dbReference type="RefSeq" id="WP_181006351.1">
    <property type="nucleotide sequence ID" value="NZ_JAKEVG010000013.1"/>
</dbReference>